<keyword evidence="2" id="KW-1003">Cell membrane</keyword>
<dbReference type="GO" id="GO:0030007">
    <property type="term" value="P:intracellular potassium ion homeostasis"/>
    <property type="evidence" value="ECO:0007669"/>
    <property type="project" value="TreeGrafter"/>
</dbReference>
<feature type="transmembrane region" description="Helical" evidence="3">
    <location>
        <begin position="37"/>
        <end position="53"/>
    </location>
</feature>
<dbReference type="Gene3D" id="1.20.1110.10">
    <property type="entry name" value="Calcium-transporting ATPase, transmembrane domain"/>
    <property type="match status" value="1"/>
</dbReference>
<dbReference type="GO" id="GO:0005886">
    <property type="term" value="C:plasma membrane"/>
    <property type="evidence" value="ECO:0007669"/>
    <property type="project" value="UniProtKB-SubCell"/>
</dbReference>
<dbReference type="GO" id="GO:0036376">
    <property type="term" value="P:sodium ion export across plasma membrane"/>
    <property type="evidence" value="ECO:0007669"/>
    <property type="project" value="TreeGrafter"/>
</dbReference>
<dbReference type="InterPro" id="IPR050510">
    <property type="entry name" value="Cation_transp_ATPase_P-type"/>
</dbReference>
<keyword evidence="3" id="KW-0472">Membrane</keyword>
<dbReference type="EMBL" id="CAJNOT010000266">
    <property type="protein sequence ID" value="CAF0919832.1"/>
    <property type="molecule type" value="Genomic_DNA"/>
</dbReference>
<dbReference type="AlphaFoldDB" id="A0A814AW21"/>
<dbReference type="GO" id="GO:0006883">
    <property type="term" value="P:intracellular sodium ion homeostasis"/>
    <property type="evidence" value="ECO:0007669"/>
    <property type="project" value="TreeGrafter"/>
</dbReference>
<dbReference type="SUPFAM" id="SSF81665">
    <property type="entry name" value="Calcium ATPase, transmembrane domain M"/>
    <property type="match status" value="1"/>
</dbReference>
<dbReference type="PANTHER" id="PTHR43294:SF21">
    <property type="entry name" value="CATION TRANSPORTING ATPASE"/>
    <property type="match status" value="1"/>
</dbReference>
<evidence type="ECO:0000256" key="3">
    <source>
        <dbReference type="SAM" id="Phobius"/>
    </source>
</evidence>
<dbReference type="GO" id="GO:0005391">
    <property type="term" value="F:P-type sodium:potassium-exchanging transporter activity"/>
    <property type="evidence" value="ECO:0007669"/>
    <property type="project" value="TreeGrafter"/>
</dbReference>
<dbReference type="PANTHER" id="PTHR43294">
    <property type="entry name" value="SODIUM/POTASSIUM-TRANSPORTING ATPASE SUBUNIT ALPHA"/>
    <property type="match status" value="1"/>
</dbReference>
<organism evidence="4 5">
    <name type="scientific">Rotaria sordida</name>
    <dbReference type="NCBI Taxonomy" id="392033"/>
    <lineage>
        <taxon>Eukaryota</taxon>
        <taxon>Metazoa</taxon>
        <taxon>Spiralia</taxon>
        <taxon>Gnathifera</taxon>
        <taxon>Rotifera</taxon>
        <taxon>Eurotatoria</taxon>
        <taxon>Bdelloidea</taxon>
        <taxon>Philodinida</taxon>
        <taxon>Philodinidae</taxon>
        <taxon>Rotaria</taxon>
    </lineage>
</organism>
<proteinExistence type="predicted"/>
<dbReference type="GO" id="GO:1902600">
    <property type="term" value="P:proton transmembrane transport"/>
    <property type="evidence" value="ECO:0007669"/>
    <property type="project" value="TreeGrafter"/>
</dbReference>
<dbReference type="GO" id="GO:1990573">
    <property type="term" value="P:potassium ion import across plasma membrane"/>
    <property type="evidence" value="ECO:0007669"/>
    <property type="project" value="TreeGrafter"/>
</dbReference>
<keyword evidence="3" id="KW-0812">Transmembrane</keyword>
<evidence type="ECO:0000313" key="4">
    <source>
        <dbReference type="EMBL" id="CAF0919832.1"/>
    </source>
</evidence>
<protein>
    <submittedName>
        <fullName evidence="4">Uncharacterized protein</fullName>
    </submittedName>
</protein>
<accession>A0A814AW21</accession>
<keyword evidence="3" id="KW-1133">Transmembrane helix</keyword>
<evidence type="ECO:0000313" key="5">
    <source>
        <dbReference type="Proteomes" id="UP000663864"/>
    </source>
</evidence>
<comment type="subcellular location">
    <subcellularLocation>
        <location evidence="1">Cell membrane</location>
        <topology evidence="1">Multi-pass membrane protein</topology>
    </subcellularLocation>
</comment>
<reference evidence="4" key="1">
    <citation type="submission" date="2021-02" db="EMBL/GenBank/DDBJ databases">
        <authorList>
            <person name="Nowell W R."/>
        </authorList>
    </citation>
    <scope>NUCLEOTIDE SEQUENCE</scope>
</reference>
<dbReference type="InterPro" id="IPR023298">
    <property type="entry name" value="ATPase_P-typ_TM_dom_sf"/>
</dbReference>
<sequence>MNNLMLNVGMIFETILLAIISYIIYSNTALNTYSSKFGCWLPALSYVILILILDEVRKYIIRKHPGGMVDKETSY</sequence>
<dbReference type="Proteomes" id="UP000663864">
    <property type="component" value="Unassembled WGS sequence"/>
</dbReference>
<evidence type="ECO:0000256" key="2">
    <source>
        <dbReference type="ARBA" id="ARBA00022475"/>
    </source>
</evidence>
<name>A0A814AW21_9BILA</name>
<evidence type="ECO:0000256" key="1">
    <source>
        <dbReference type="ARBA" id="ARBA00004651"/>
    </source>
</evidence>
<gene>
    <name evidence="4" type="ORF">ZHD862_LOCUS8333</name>
</gene>
<feature type="transmembrane region" description="Helical" evidence="3">
    <location>
        <begin position="7"/>
        <end position="25"/>
    </location>
</feature>
<comment type="caution">
    <text evidence="4">The sequence shown here is derived from an EMBL/GenBank/DDBJ whole genome shotgun (WGS) entry which is preliminary data.</text>
</comment>